<dbReference type="Proteomes" id="UP000887458">
    <property type="component" value="Unassembled WGS sequence"/>
</dbReference>
<reference evidence="1 2" key="1">
    <citation type="journal article" date="2018" name="J. Allergy Clin. Immunol.">
        <title>High-quality assembly of Dermatophagoides pteronyssinus genome and transcriptome reveals a wide range of novel allergens.</title>
        <authorList>
            <person name="Liu X.Y."/>
            <person name="Yang K.Y."/>
            <person name="Wang M.Q."/>
            <person name="Kwok J.S."/>
            <person name="Zeng X."/>
            <person name="Yang Z."/>
            <person name="Xiao X.J."/>
            <person name="Lau C.P."/>
            <person name="Li Y."/>
            <person name="Huang Z.M."/>
            <person name="Ba J.G."/>
            <person name="Yim A.K."/>
            <person name="Ouyang C.Y."/>
            <person name="Ngai S.M."/>
            <person name="Chan T.F."/>
            <person name="Leung E.L."/>
            <person name="Liu L."/>
            <person name="Liu Z.G."/>
            <person name="Tsui S.K."/>
        </authorList>
    </citation>
    <scope>NUCLEOTIDE SEQUENCE [LARGE SCALE GENOMIC DNA]</scope>
    <source>
        <strain evidence="1">Derp</strain>
    </source>
</reference>
<proteinExistence type="predicted"/>
<protein>
    <submittedName>
        <fullName evidence="1">Uncharacterized protein</fullName>
    </submittedName>
</protein>
<dbReference type="EMBL" id="NJHN03000037">
    <property type="protein sequence ID" value="KAH9421748.1"/>
    <property type="molecule type" value="Genomic_DNA"/>
</dbReference>
<gene>
    <name evidence="1" type="ORF">DERP_002035</name>
</gene>
<reference evidence="1 2" key="2">
    <citation type="journal article" date="2022" name="Mol. Biol. Evol.">
        <title>Comparative Genomics Reveals Insights into the Divergent Evolution of Astigmatic Mites and Household Pest Adaptations.</title>
        <authorList>
            <person name="Xiong Q."/>
            <person name="Wan A.T."/>
            <person name="Liu X."/>
            <person name="Fung C.S."/>
            <person name="Xiao X."/>
            <person name="Malainual N."/>
            <person name="Hou J."/>
            <person name="Wang L."/>
            <person name="Wang M."/>
            <person name="Yang K.Y."/>
            <person name="Cui Y."/>
            <person name="Leung E.L."/>
            <person name="Nong W."/>
            <person name="Shin S.K."/>
            <person name="Au S.W."/>
            <person name="Jeong K.Y."/>
            <person name="Chew F.T."/>
            <person name="Hui J.H."/>
            <person name="Leung T.F."/>
            <person name="Tungtrongchitr A."/>
            <person name="Zhong N."/>
            <person name="Liu Z."/>
            <person name="Tsui S.K."/>
        </authorList>
    </citation>
    <scope>NUCLEOTIDE SEQUENCE [LARGE SCALE GENOMIC DNA]</scope>
    <source>
        <strain evidence="1">Derp</strain>
    </source>
</reference>
<accession>A0ABQ8JGM4</accession>
<comment type="caution">
    <text evidence="1">The sequence shown here is derived from an EMBL/GenBank/DDBJ whole genome shotgun (WGS) entry which is preliminary data.</text>
</comment>
<feature type="non-terminal residue" evidence="1">
    <location>
        <position position="1"/>
    </location>
</feature>
<evidence type="ECO:0000313" key="2">
    <source>
        <dbReference type="Proteomes" id="UP000887458"/>
    </source>
</evidence>
<keyword evidence="2" id="KW-1185">Reference proteome</keyword>
<name>A0ABQ8JGM4_DERPT</name>
<sequence length="196" mass="22746">RSIWKKMEHTIIIMAIAFLRNNNKTKLFNITLNQTWLLNHVVLLENKCEQGSRIFMFKLPQSSSIFDLSLRKKNKENISHFTVYIANIMKKKEKVKDKDSLTQRKQSIFMNKTNNIYSMSFYILEISPPPPTPSILLDNRDRQFFNIRTYGTIIIDPFDNDDDANYFSPMMPSPVAIPPPPVIRLLSPSMTSSPSS</sequence>
<evidence type="ECO:0000313" key="1">
    <source>
        <dbReference type="EMBL" id="KAH9421748.1"/>
    </source>
</evidence>
<organism evidence="1 2">
    <name type="scientific">Dermatophagoides pteronyssinus</name>
    <name type="common">European house dust mite</name>
    <dbReference type="NCBI Taxonomy" id="6956"/>
    <lineage>
        <taxon>Eukaryota</taxon>
        <taxon>Metazoa</taxon>
        <taxon>Ecdysozoa</taxon>
        <taxon>Arthropoda</taxon>
        <taxon>Chelicerata</taxon>
        <taxon>Arachnida</taxon>
        <taxon>Acari</taxon>
        <taxon>Acariformes</taxon>
        <taxon>Sarcoptiformes</taxon>
        <taxon>Astigmata</taxon>
        <taxon>Psoroptidia</taxon>
        <taxon>Analgoidea</taxon>
        <taxon>Pyroglyphidae</taxon>
        <taxon>Dermatophagoidinae</taxon>
        <taxon>Dermatophagoides</taxon>
    </lineage>
</organism>